<evidence type="ECO:0000313" key="6">
    <source>
        <dbReference type="Proteomes" id="UP001291653"/>
    </source>
</evidence>
<dbReference type="Pfam" id="PF12840">
    <property type="entry name" value="HTH_20"/>
    <property type="match status" value="1"/>
</dbReference>
<dbReference type="InterPro" id="IPR011991">
    <property type="entry name" value="ArsR-like_HTH"/>
</dbReference>
<dbReference type="PROSITE" id="PS50987">
    <property type="entry name" value="HTH_ARSR_2"/>
    <property type="match status" value="1"/>
</dbReference>
<dbReference type="PANTHER" id="PTHR33154:SF33">
    <property type="entry name" value="TRANSCRIPTIONAL REPRESSOR SDPR"/>
    <property type="match status" value="1"/>
</dbReference>
<dbReference type="InterPro" id="IPR051081">
    <property type="entry name" value="HTH_MetalResp_TranReg"/>
</dbReference>
<sequence length="379" mass="40980">MSVTIDIRGLPPDRIAFEVSPLAELGVALHALAEPAHHPGLHGWATATAAGLKPDLAERLCEADFLWRSTFSDVFMPFAGLPAGAVPAGGPGAHGPRTLAGDLDLLDLLDDDRFVSAALEFTCGATYAEGGPSALTDPGRRDRALELAAHRGPQQLDFTRRLLREPGSVRAWVRRLFEDCDRAFFADTWARTAPQLAADARHKTELLRRRGLAEALHAVSPSLTVDEEGARIHADKMAEGRTTAVDPAVGAGLTLVPSSFGWPHLMILHAPGWQPVIHYPVAAPALPGPATVDVLRRRMEALAHPMRMRLCRSLARAPYTTSELAEAYGITAPEVSRHLGVLKRAGLVTTRRRGRYVLHQLDVGPVARLGSDFLETVLR</sequence>
<protein>
    <submittedName>
        <fullName evidence="5">DUF5937 family protein</fullName>
    </submittedName>
</protein>
<keyword evidence="1" id="KW-0805">Transcription regulation</keyword>
<dbReference type="CDD" id="cd00090">
    <property type="entry name" value="HTH_ARSR"/>
    <property type="match status" value="1"/>
</dbReference>
<dbReference type="InterPro" id="IPR012318">
    <property type="entry name" value="HTH_CRP"/>
</dbReference>
<dbReference type="InterPro" id="IPR036388">
    <property type="entry name" value="WH-like_DNA-bd_sf"/>
</dbReference>
<keyword evidence="3" id="KW-0804">Transcription</keyword>
<dbReference type="InterPro" id="IPR036390">
    <property type="entry name" value="WH_DNA-bd_sf"/>
</dbReference>
<dbReference type="Proteomes" id="UP001291653">
    <property type="component" value="Unassembled WGS sequence"/>
</dbReference>
<evidence type="ECO:0000259" key="4">
    <source>
        <dbReference type="PROSITE" id="PS50987"/>
    </source>
</evidence>
<name>A0ABQ5P0P8_9ACTN</name>
<dbReference type="SMART" id="SM00418">
    <property type="entry name" value="HTH_ARSR"/>
    <property type="match status" value="1"/>
</dbReference>
<dbReference type="SUPFAM" id="SSF46785">
    <property type="entry name" value="Winged helix' DNA-binding domain"/>
    <property type="match status" value="1"/>
</dbReference>
<dbReference type="RefSeq" id="WP_323448110.1">
    <property type="nucleotide sequence ID" value="NZ_BSBI01000006.1"/>
</dbReference>
<dbReference type="Pfam" id="PF19361">
    <property type="entry name" value="DUF5937"/>
    <property type="match status" value="1"/>
</dbReference>
<evidence type="ECO:0000256" key="3">
    <source>
        <dbReference type="ARBA" id="ARBA00023163"/>
    </source>
</evidence>
<reference evidence="5 6" key="1">
    <citation type="submission" date="2022-10" db="EMBL/GenBank/DDBJ databases">
        <title>Draft genome sequence of Streptomyces sp. YSPA8.</title>
        <authorList>
            <person name="Moriuchi R."/>
            <person name="Dohra H."/>
            <person name="Yamamura H."/>
            <person name="Kodani S."/>
        </authorList>
    </citation>
    <scope>NUCLEOTIDE SEQUENCE [LARGE SCALE GENOMIC DNA]</scope>
    <source>
        <strain evidence="5 6">YSPA8</strain>
    </source>
</reference>
<keyword evidence="6" id="KW-1185">Reference proteome</keyword>
<dbReference type="InterPro" id="IPR045981">
    <property type="entry name" value="DUF5937"/>
</dbReference>
<dbReference type="Gene3D" id="1.10.10.10">
    <property type="entry name" value="Winged helix-like DNA-binding domain superfamily/Winged helix DNA-binding domain"/>
    <property type="match status" value="1"/>
</dbReference>
<dbReference type="InterPro" id="IPR001845">
    <property type="entry name" value="HTH_ArsR_DNA-bd_dom"/>
</dbReference>
<accession>A0ABQ5P0P8</accession>
<dbReference type="EMBL" id="BSBI01000006">
    <property type="protein sequence ID" value="GLF96084.1"/>
    <property type="molecule type" value="Genomic_DNA"/>
</dbReference>
<evidence type="ECO:0000313" key="5">
    <source>
        <dbReference type="EMBL" id="GLF96084.1"/>
    </source>
</evidence>
<keyword evidence="2" id="KW-0238">DNA-binding</keyword>
<dbReference type="NCBIfam" id="NF033788">
    <property type="entry name" value="HTH_metalloreg"/>
    <property type="match status" value="1"/>
</dbReference>
<dbReference type="PANTHER" id="PTHR33154">
    <property type="entry name" value="TRANSCRIPTIONAL REGULATOR, ARSR FAMILY"/>
    <property type="match status" value="1"/>
</dbReference>
<gene>
    <name evidence="5" type="ORF">SYYSPA8_17325</name>
</gene>
<evidence type="ECO:0000256" key="2">
    <source>
        <dbReference type="ARBA" id="ARBA00023125"/>
    </source>
</evidence>
<organism evidence="5 6">
    <name type="scientific">Streptomyces yaizuensis</name>
    <dbReference type="NCBI Taxonomy" id="2989713"/>
    <lineage>
        <taxon>Bacteria</taxon>
        <taxon>Bacillati</taxon>
        <taxon>Actinomycetota</taxon>
        <taxon>Actinomycetes</taxon>
        <taxon>Kitasatosporales</taxon>
        <taxon>Streptomycetaceae</taxon>
        <taxon>Streptomyces</taxon>
    </lineage>
</organism>
<comment type="caution">
    <text evidence="5">The sequence shown here is derived from an EMBL/GenBank/DDBJ whole genome shotgun (WGS) entry which is preliminary data.</text>
</comment>
<feature type="domain" description="HTH arsR-type" evidence="4">
    <location>
        <begin position="287"/>
        <end position="379"/>
    </location>
</feature>
<evidence type="ECO:0000256" key="1">
    <source>
        <dbReference type="ARBA" id="ARBA00023015"/>
    </source>
</evidence>
<dbReference type="SMART" id="SM00419">
    <property type="entry name" value="HTH_CRP"/>
    <property type="match status" value="1"/>
</dbReference>
<proteinExistence type="predicted"/>
<dbReference type="PRINTS" id="PR00778">
    <property type="entry name" value="HTHARSR"/>
</dbReference>